<keyword evidence="2" id="KW-0732">Signal</keyword>
<evidence type="ECO:0000256" key="2">
    <source>
        <dbReference type="SAM" id="SignalP"/>
    </source>
</evidence>
<feature type="domain" description="Beta-lactamase-like ARB-00930-like C-terminal" evidence="4">
    <location>
        <begin position="429"/>
        <end position="603"/>
    </location>
</feature>
<dbReference type="AlphaFoldDB" id="A0AAN7CTB1"/>
<evidence type="ECO:0000313" key="5">
    <source>
        <dbReference type="EMBL" id="KAK4247540.1"/>
    </source>
</evidence>
<dbReference type="PANTHER" id="PTHR22935">
    <property type="entry name" value="PENICILLIN-BINDING PROTEIN"/>
    <property type="match status" value="1"/>
</dbReference>
<feature type="signal peptide" evidence="2">
    <location>
        <begin position="1"/>
        <end position="21"/>
    </location>
</feature>
<evidence type="ECO:0000256" key="1">
    <source>
        <dbReference type="ARBA" id="ARBA00038473"/>
    </source>
</evidence>
<dbReference type="InterPro" id="IPR051478">
    <property type="entry name" value="Beta-lactamase-like_AB/R"/>
</dbReference>
<name>A0AAN7CTB1_9PEZI</name>
<evidence type="ECO:0000259" key="4">
    <source>
        <dbReference type="Pfam" id="PF26335"/>
    </source>
</evidence>
<dbReference type="SUPFAM" id="SSF56601">
    <property type="entry name" value="beta-lactamase/transpeptidase-like"/>
    <property type="match status" value="1"/>
</dbReference>
<sequence>MLSSLLTKFLLLSCVNHCALAALNGHCPPLGPVLPAPTQPSKHGAVSAAATTLKGIINKTTAAYNSSAVAIGVKSIHESGFVFSYTYTPPDKDEIGTQAVDLDTVFRIGSVSKLFAPLALLKLGISLDEPITKYVPELRALKSQAREDSPVWAVEWDDVTLGSLASHMSGIPSDLITDMAPLGNLSAYGYPAANSSELLSCSGFFGTPSCNRTAFFANFGKRPPAQVPFSAQTVYSNVAFAILSFAVETIAKQPFADYVGKEIWKRTNMARTFATQPNASLAFIPVDDIWWPADLGFEGPGGGYFSTINDLHRLGDAILKHKLLSPVRTRKWMKPVTSTSSTGVLIGQPWEILRAENVTSDGRMIELYTKRGEIISYYSTFALIPDYDLVITILVAGPGTPGEVTGASMDLMMSQVVKTLLPAVEKAGKTEAKAAYAGIYVDQRTNSTITLFLDDKDDDDNDGPGFSISRYVIRGVDVPTTDPGGTTLPASAPPALDPPMRYRLYPASATTMTRTSGSGLEQGLQQRQQISWRAVGTRSRGADEVAARDAQFAWPMYSCVTWATMDRVTFGFGARDHFVFNLEDGGRAMAVEAVGYKVRMERMSPS</sequence>
<dbReference type="InterPro" id="IPR058664">
    <property type="entry name" value="ARB_00930-like_C"/>
</dbReference>
<keyword evidence="6" id="KW-1185">Reference proteome</keyword>
<feature type="chain" id="PRO_5042827208" evidence="2">
    <location>
        <begin position="22"/>
        <end position="606"/>
    </location>
</feature>
<gene>
    <name evidence="5" type="ORF">C7999DRAFT_14462</name>
</gene>
<dbReference type="InterPro" id="IPR001466">
    <property type="entry name" value="Beta-lactam-related"/>
</dbReference>
<feature type="domain" description="Beta-lactamase-related" evidence="3">
    <location>
        <begin position="96"/>
        <end position="403"/>
    </location>
</feature>
<dbReference type="Pfam" id="PF26335">
    <property type="entry name" value="ARB_00930_C"/>
    <property type="match status" value="1"/>
</dbReference>
<dbReference type="Gene3D" id="3.40.710.10">
    <property type="entry name" value="DD-peptidase/beta-lactamase superfamily"/>
    <property type="match status" value="1"/>
</dbReference>
<proteinExistence type="inferred from homology"/>
<comment type="similarity">
    <text evidence="1">Belongs to the beta-lactamase family.</text>
</comment>
<evidence type="ECO:0000313" key="6">
    <source>
        <dbReference type="Proteomes" id="UP001303647"/>
    </source>
</evidence>
<dbReference type="InterPro" id="IPR012338">
    <property type="entry name" value="Beta-lactam/transpept-like"/>
</dbReference>
<comment type="caution">
    <text evidence="5">The sequence shown here is derived from an EMBL/GenBank/DDBJ whole genome shotgun (WGS) entry which is preliminary data.</text>
</comment>
<accession>A0AAN7CTB1</accession>
<dbReference type="EMBL" id="MU857652">
    <property type="protein sequence ID" value="KAK4247540.1"/>
    <property type="molecule type" value="Genomic_DNA"/>
</dbReference>
<evidence type="ECO:0000259" key="3">
    <source>
        <dbReference type="Pfam" id="PF00144"/>
    </source>
</evidence>
<organism evidence="5 6">
    <name type="scientific">Corynascus novoguineensis</name>
    <dbReference type="NCBI Taxonomy" id="1126955"/>
    <lineage>
        <taxon>Eukaryota</taxon>
        <taxon>Fungi</taxon>
        <taxon>Dikarya</taxon>
        <taxon>Ascomycota</taxon>
        <taxon>Pezizomycotina</taxon>
        <taxon>Sordariomycetes</taxon>
        <taxon>Sordariomycetidae</taxon>
        <taxon>Sordariales</taxon>
        <taxon>Chaetomiaceae</taxon>
        <taxon>Corynascus</taxon>
    </lineage>
</organism>
<reference evidence="5" key="2">
    <citation type="submission" date="2023-05" db="EMBL/GenBank/DDBJ databases">
        <authorList>
            <consortium name="Lawrence Berkeley National Laboratory"/>
            <person name="Steindorff A."/>
            <person name="Hensen N."/>
            <person name="Bonometti L."/>
            <person name="Westerberg I."/>
            <person name="Brannstrom I.O."/>
            <person name="Guillou S."/>
            <person name="Cros-Aarteil S."/>
            <person name="Calhoun S."/>
            <person name="Haridas S."/>
            <person name="Kuo A."/>
            <person name="Mondo S."/>
            <person name="Pangilinan J."/>
            <person name="Riley R."/>
            <person name="Labutti K."/>
            <person name="Andreopoulos B."/>
            <person name="Lipzen A."/>
            <person name="Chen C."/>
            <person name="Yanf M."/>
            <person name="Daum C."/>
            <person name="Ng V."/>
            <person name="Clum A."/>
            <person name="Ohm R."/>
            <person name="Martin F."/>
            <person name="Silar P."/>
            <person name="Natvig D."/>
            <person name="Lalanne C."/>
            <person name="Gautier V."/>
            <person name="Ament-Velasquez S.L."/>
            <person name="Kruys A."/>
            <person name="Hutchinson M.I."/>
            <person name="Powell A.J."/>
            <person name="Barry K."/>
            <person name="Miller A.N."/>
            <person name="Grigoriev I.V."/>
            <person name="Debuchy R."/>
            <person name="Gladieux P."/>
            <person name="Thoren M.H."/>
            <person name="Johannesson H."/>
        </authorList>
    </citation>
    <scope>NUCLEOTIDE SEQUENCE</scope>
    <source>
        <strain evidence="5">CBS 359.72</strain>
    </source>
</reference>
<dbReference type="Proteomes" id="UP001303647">
    <property type="component" value="Unassembled WGS sequence"/>
</dbReference>
<protein>
    <submittedName>
        <fullName evidence="5">Beta-lactamase-like protein 2</fullName>
    </submittedName>
</protein>
<dbReference type="Pfam" id="PF00144">
    <property type="entry name" value="Beta-lactamase"/>
    <property type="match status" value="1"/>
</dbReference>
<reference evidence="5" key="1">
    <citation type="journal article" date="2023" name="Mol. Phylogenet. Evol.">
        <title>Genome-scale phylogeny and comparative genomics of the fungal order Sordariales.</title>
        <authorList>
            <person name="Hensen N."/>
            <person name="Bonometti L."/>
            <person name="Westerberg I."/>
            <person name="Brannstrom I.O."/>
            <person name="Guillou S."/>
            <person name="Cros-Aarteil S."/>
            <person name="Calhoun S."/>
            <person name="Haridas S."/>
            <person name="Kuo A."/>
            <person name="Mondo S."/>
            <person name="Pangilinan J."/>
            <person name="Riley R."/>
            <person name="LaButti K."/>
            <person name="Andreopoulos B."/>
            <person name="Lipzen A."/>
            <person name="Chen C."/>
            <person name="Yan M."/>
            <person name="Daum C."/>
            <person name="Ng V."/>
            <person name="Clum A."/>
            <person name="Steindorff A."/>
            <person name="Ohm R.A."/>
            <person name="Martin F."/>
            <person name="Silar P."/>
            <person name="Natvig D.O."/>
            <person name="Lalanne C."/>
            <person name="Gautier V."/>
            <person name="Ament-Velasquez S.L."/>
            <person name="Kruys A."/>
            <person name="Hutchinson M.I."/>
            <person name="Powell A.J."/>
            <person name="Barry K."/>
            <person name="Miller A.N."/>
            <person name="Grigoriev I.V."/>
            <person name="Debuchy R."/>
            <person name="Gladieux P."/>
            <person name="Hiltunen Thoren M."/>
            <person name="Johannesson H."/>
        </authorList>
    </citation>
    <scope>NUCLEOTIDE SEQUENCE</scope>
    <source>
        <strain evidence="5">CBS 359.72</strain>
    </source>
</reference>
<dbReference type="PANTHER" id="PTHR22935:SF95">
    <property type="entry name" value="BETA-LACTAMASE-LIKE 1-RELATED"/>
    <property type="match status" value="1"/>
</dbReference>